<dbReference type="EMBL" id="BMXB01000010">
    <property type="protein sequence ID" value="GHA41615.1"/>
    <property type="molecule type" value="Genomic_DNA"/>
</dbReference>
<reference evidence="2" key="2">
    <citation type="submission" date="2020-09" db="EMBL/GenBank/DDBJ databases">
        <authorList>
            <person name="Sun Q."/>
            <person name="Kim S."/>
        </authorList>
    </citation>
    <scope>NUCLEOTIDE SEQUENCE</scope>
    <source>
        <strain evidence="2">KCTC 12719</strain>
    </source>
</reference>
<keyword evidence="1" id="KW-0732">Signal</keyword>
<dbReference type="SUPFAM" id="SSF52833">
    <property type="entry name" value="Thioredoxin-like"/>
    <property type="match status" value="1"/>
</dbReference>
<reference evidence="2" key="1">
    <citation type="journal article" date="2014" name="Int. J. Syst. Evol. Microbiol.">
        <title>Complete genome sequence of Corynebacterium casei LMG S-19264T (=DSM 44701T), isolated from a smear-ripened cheese.</title>
        <authorList>
            <consortium name="US DOE Joint Genome Institute (JGI-PGF)"/>
            <person name="Walter F."/>
            <person name="Albersmeier A."/>
            <person name="Kalinowski J."/>
            <person name="Ruckert C."/>
        </authorList>
    </citation>
    <scope>NUCLEOTIDE SEQUENCE</scope>
    <source>
        <strain evidence="2">KCTC 12719</strain>
    </source>
</reference>
<proteinExistence type="predicted"/>
<dbReference type="Gene3D" id="3.40.30.10">
    <property type="entry name" value="Glutaredoxin"/>
    <property type="match status" value="1"/>
</dbReference>
<dbReference type="RefSeq" id="WP_189604971.1">
    <property type="nucleotide sequence ID" value="NZ_BMXB01000010.1"/>
</dbReference>
<name>A0A918SIR1_9FLAO</name>
<feature type="chain" id="PRO_5036803748" description="Thiol-disulfide isomerase or thioredoxin" evidence="1">
    <location>
        <begin position="20"/>
        <end position="234"/>
    </location>
</feature>
<evidence type="ECO:0008006" key="4">
    <source>
        <dbReference type="Google" id="ProtNLM"/>
    </source>
</evidence>
<organism evidence="2 3">
    <name type="scientific">Salinimicrobium marinum</name>
    <dbReference type="NCBI Taxonomy" id="680283"/>
    <lineage>
        <taxon>Bacteria</taxon>
        <taxon>Pseudomonadati</taxon>
        <taxon>Bacteroidota</taxon>
        <taxon>Flavobacteriia</taxon>
        <taxon>Flavobacteriales</taxon>
        <taxon>Flavobacteriaceae</taxon>
        <taxon>Salinimicrobium</taxon>
    </lineage>
</organism>
<evidence type="ECO:0000256" key="1">
    <source>
        <dbReference type="SAM" id="SignalP"/>
    </source>
</evidence>
<dbReference type="Proteomes" id="UP000610456">
    <property type="component" value="Unassembled WGS sequence"/>
</dbReference>
<accession>A0A918SIR1</accession>
<gene>
    <name evidence="2" type="ORF">GCM10007103_23620</name>
</gene>
<comment type="caution">
    <text evidence="2">The sequence shown here is derived from an EMBL/GenBank/DDBJ whole genome shotgun (WGS) entry which is preliminary data.</text>
</comment>
<keyword evidence="3" id="KW-1185">Reference proteome</keyword>
<dbReference type="InterPro" id="IPR036249">
    <property type="entry name" value="Thioredoxin-like_sf"/>
</dbReference>
<evidence type="ECO:0000313" key="2">
    <source>
        <dbReference type="EMBL" id="GHA41615.1"/>
    </source>
</evidence>
<feature type="signal peptide" evidence="1">
    <location>
        <begin position="1"/>
        <end position="19"/>
    </location>
</feature>
<dbReference type="AlphaFoldDB" id="A0A918SIR1"/>
<evidence type="ECO:0000313" key="3">
    <source>
        <dbReference type="Proteomes" id="UP000610456"/>
    </source>
</evidence>
<sequence>MVRVLLFFFTIFLSVSGNAQDENLYFSEALAMHLPKYDTKAQKAYRADDEERAKFLFDSLVNNCLKGSYLDNFKVKNLKKRVIPLDEIKKPLYLITNASWIVPTKGEVPALNELADKYHDRIDFVVLFWDNQKTAKALAKQYHKSIRVLYVDELSNESNYVIKNLKHSLGVPTSFLLTEDKKIVDIRRSVTHPYGVKSEESFNINHKAFSEGISTLLIRDSSELSQHAPEGKLP</sequence>
<protein>
    <recommendedName>
        <fullName evidence="4">Thiol-disulfide isomerase or thioredoxin</fullName>
    </recommendedName>
</protein>